<proteinExistence type="predicted"/>
<reference evidence="1 2" key="2">
    <citation type="journal article" date="2023" name="Mol. Biol. Evol.">
        <title>Genomics of Secondarily Temperate Adaptation in the Only Non-Antarctic Icefish.</title>
        <authorList>
            <person name="Rivera-Colon A.G."/>
            <person name="Rayamajhi N."/>
            <person name="Minhas B.F."/>
            <person name="Madrigal G."/>
            <person name="Bilyk K.T."/>
            <person name="Yoon V."/>
            <person name="Hune M."/>
            <person name="Gregory S."/>
            <person name="Cheng C.H.C."/>
            <person name="Catchen J.M."/>
        </authorList>
    </citation>
    <scope>NUCLEOTIDE SEQUENCE [LARGE SCALE GENOMIC DNA]</scope>
    <source>
        <strain evidence="1">JMC-PN-2008</strain>
    </source>
</reference>
<sequence length="68" mass="7044">MDTLPPLSGALGFLLRMGAYCKLASSYLRLPAKCIADLPPCQAPPPLPPTATISTPSASTNCVSVMLL</sequence>
<comment type="caution">
    <text evidence="1">The sequence shown here is derived from an EMBL/GenBank/DDBJ whole genome shotgun (WGS) entry which is preliminary data.</text>
</comment>
<name>A0AAN7WR32_ELEMC</name>
<protein>
    <submittedName>
        <fullName evidence="1">Uncharacterized protein</fullName>
    </submittedName>
</protein>
<gene>
    <name evidence="1" type="ORF">PBY51_006060</name>
</gene>
<dbReference type="AlphaFoldDB" id="A0AAN7WR32"/>
<accession>A0AAN7WR32</accession>
<evidence type="ECO:0000313" key="1">
    <source>
        <dbReference type="EMBL" id="KAK5848447.1"/>
    </source>
</evidence>
<reference evidence="1 2" key="1">
    <citation type="journal article" date="2023" name="Genes (Basel)">
        <title>Chromosome-Level Genome Assembly and Circadian Gene Repertoire of the Patagonia Blennie Eleginops maclovinus-The Closest Ancestral Proxy of Antarctic Cryonotothenioids.</title>
        <authorList>
            <person name="Cheng C.C."/>
            <person name="Rivera-Colon A.G."/>
            <person name="Minhas B.F."/>
            <person name="Wilson L."/>
            <person name="Rayamajhi N."/>
            <person name="Vargas-Chacoff L."/>
            <person name="Catchen J.M."/>
        </authorList>
    </citation>
    <scope>NUCLEOTIDE SEQUENCE [LARGE SCALE GENOMIC DNA]</scope>
    <source>
        <strain evidence="1">JMC-PN-2008</strain>
    </source>
</reference>
<dbReference type="Proteomes" id="UP001346869">
    <property type="component" value="Unassembled WGS sequence"/>
</dbReference>
<evidence type="ECO:0000313" key="2">
    <source>
        <dbReference type="Proteomes" id="UP001346869"/>
    </source>
</evidence>
<keyword evidence="2" id="KW-1185">Reference proteome</keyword>
<dbReference type="EMBL" id="JAUZQC010000025">
    <property type="protein sequence ID" value="KAK5848447.1"/>
    <property type="molecule type" value="Genomic_DNA"/>
</dbReference>
<organism evidence="1 2">
    <name type="scientific">Eleginops maclovinus</name>
    <name type="common">Patagonian blennie</name>
    <name type="synonym">Eleginus maclovinus</name>
    <dbReference type="NCBI Taxonomy" id="56733"/>
    <lineage>
        <taxon>Eukaryota</taxon>
        <taxon>Metazoa</taxon>
        <taxon>Chordata</taxon>
        <taxon>Craniata</taxon>
        <taxon>Vertebrata</taxon>
        <taxon>Euteleostomi</taxon>
        <taxon>Actinopterygii</taxon>
        <taxon>Neopterygii</taxon>
        <taxon>Teleostei</taxon>
        <taxon>Neoteleostei</taxon>
        <taxon>Acanthomorphata</taxon>
        <taxon>Eupercaria</taxon>
        <taxon>Perciformes</taxon>
        <taxon>Notothenioidei</taxon>
        <taxon>Eleginopidae</taxon>
        <taxon>Eleginops</taxon>
    </lineage>
</organism>